<dbReference type="SMART" id="SM00471">
    <property type="entry name" value="HDc"/>
    <property type="match status" value="1"/>
</dbReference>
<accession>A0ABQ4UQ57</accession>
<dbReference type="NCBIfam" id="TIGR00277">
    <property type="entry name" value="HDIG"/>
    <property type="match status" value="1"/>
</dbReference>
<evidence type="ECO:0000313" key="3">
    <source>
        <dbReference type="EMBL" id="GJE74286.1"/>
    </source>
</evidence>
<protein>
    <recommendedName>
        <fullName evidence="5">HD domain-containing protein</fullName>
    </recommendedName>
</protein>
<dbReference type="InterPro" id="IPR006675">
    <property type="entry name" value="HDIG_dom"/>
</dbReference>
<dbReference type="Gene3D" id="1.10.3210.10">
    <property type="entry name" value="Hypothetical protein af1432"/>
    <property type="match status" value="1"/>
</dbReference>
<feature type="domain" description="HD" evidence="1">
    <location>
        <begin position="187"/>
        <end position="306"/>
    </location>
</feature>
<feature type="domain" description="HD-GYP" evidence="2">
    <location>
        <begin position="165"/>
        <end position="352"/>
    </location>
</feature>
<dbReference type="Proteomes" id="UP001055093">
    <property type="component" value="Unassembled WGS sequence"/>
</dbReference>
<gene>
    <name evidence="3" type="ORF">BGCPKDLD_0855</name>
</gene>
<dbReference type="PANTHER" id="PTHR43155">
    <property type="entry name" value="CYCLIC DI-GMP PHOSPHODIESTERASE PA4108-RELATED"/>
    <property type="match status" value="1"/>
</dbReference>
<dbReference type="Pfam" id="PF13487">
    <property type="entry name" value="HD_5"/>
    <property type="match status" value="1"/>
</dbReference>
<comment type="caution">
    <text evidence="3">The sequence shown here is derived from an EMBL/GenBank/DDBJ whole genome shotgun (WGS) entry which is preliminary data.</text>
</comment>
<dbReference type="InterPro" id="IPR006674">
    <property type="entry name" value="HD_domain"/>
</dbReference>
<organism evidence="3 4">
    <name type="scientific">Methylorubrum suomiense</name>
    <dbReference type="NCBI Taxonomy" id="144191"/>
    <lineage>
        <taxon>Bacteria</taxon>
        <taxon>Pseudomonadati</taxon>
        <taxon>Pseudomonadota</taxon>
        <taxon>Alphaproteobacteria</taxon>
        <taxon>Hyphomicrobiales</taxon>
        <taxon>Methylobacteriaceae</taxon>
        <taxon>Methylorubrum</taxon>
    </lineage>
</organism>
<evidence type="ECO:0000259" key="2">
    <source>
        <dbReference type="PROSITE" id="PS51832"/>
    </source>
</evidence>
<dbReference type="SUPFAM" id="SSF109604">
    <property type="entry name" value="HD-domain/PDEase-like"/>
    <property type="match status" value="1"/>
</dbReference>
<dbReference type="CDD" id="cd00077">
    <property type="entry name" value="HDc"/>
    <property type="match status" value="1"/>
</dbReference>
<dbReference type="InterPro" id="IPR037522">
    <property type="entry name" value="HD_GYP_dom"/>
</dbReference>
<dbReference type="PROSITE" id="PS51832">
    <property type="entry name" value="HD_GYP"/>
    <property type="match status" value="1"/>
</dbReference>
<dbReference type="PROSITE" id="PS51831">
    <property type="entry name" value="HD"/>
    <property type="match status" value="1"/>
</dbReference>
<name>A0ABQ4UQ57_9HYPH</name>
<dbReference type="PANTHER" id="PTHR43155:SF2">
    <property type="entry name" value="CYCLIC DI-GMP PHOSPHODIESTERASE PA4108"/>
    <property type="match status" value="1"/>
</dbReference>
<reference evidence="3" key="2">
    <citation type="submission" date="2021-08" db="EMBL/GenBank/DDBJ databases">
        <authorList>
            <person name="Tani A."/>
            <person name="Ola A."/>
            <person name="Ogura Y."/>
            <person name="Katsura K."/>
            <person name="Hayashi T."/>
        </authorList>
    </citation>
    <scope>NUCLEOTIDE SEQUENCE</scope>
    <source>
        <strain evidence="3">DSM 14458</strain>
    </source>
</reference>
<reference evidence="3" key="1">
    <citation type="journal article" date="2021" name="Front. Microbiol.">
        <title>Comprehensive Comparative Genomics and Phenotyping of Methylobacterium Species.</title>
        <authorList>
            <person name="Alessa O."/>
            <person name="Ogura Y."/>
            <person name="Fujitani Y."/>
            <person name="Takami H."/>
            <person name="Hayashi T."/>
            <person name="Sahin N."/>
            <person name="Tani A."/>
        </authorList>
    </citation>
    <scope>NUCLEOTIDE SEQUENCE</scope>
    <source>
        <strain evidence="3">DSM 14458</strain>
    </source>
</reference>
<dbReference type="RefSeq" id="WP_238307578.1">
    <property type="nucleotide sequence ID" value="NZ_BPRE01000002.1"/>
</dbReference>
<dbReference type="InterPro" id="IPR003607">
    <property type="entry name" value="HD/PDEase_dom"/>
</dbReference>
<proteinExistence type="predicted"/>
<keyword evidence="4" id="KW-1185">Reference proteome</keyword>
<evidence type="ECO:0000313" key="4">
    <source>
        <dbReference type="Proteomes" id="UP001055093"/>
    </source>
</evidence>
<dbReference type="EMBL" id="BPRE01000002">
    <property type="protein sequence ID" value="GJE74286.1"/>
    <property type="molecule type" value="Genomic_DNA"/>
</dbReference>
<evidence type="ECO:0000259" key="1">
    <source>
        <dbReference type="PROSITE" id="PS51831"/>
    </source>
</evidence>
<evidence type="ECO:0008006" key="5">
    <source>
        <dbReference type="Google" id="ProtNLM"/>
    </source>
</evidence>
<sequence length="352" mass="37254">MSAFLLLTDTPARAGRLARDLTDLGPSLVIDLLDPGQAGLLPDPAAVRAVVADVTFRGSAPVAGIRRHLDRFGERRPPLVCLLHEDTPRARSQALALGATHLLPADKAPALLAEAFRPVPDIEGADLAPAEAVARADAVLTRILALGRGGTVEPETVAAGAALIEGALRRADLPAWLDVVRRFDDSTHQHCLLVAGLAAGFGIRIGLRSKDLRRLTEAALLHDIGKSLVPHAILSKPGRLDEAEAAAMRAHPVLGYEMLRGQAYAGEMLAVARSHHEMLDGSGYPDGLWGAEVPDLVRLVTVCDIFAALVERRPYKAPMPADGAYAVLQGMGAKLDRDLVRAFAPVARAAVP</sequence>